<feature type="region of interest" description="Disordered" evidence="10">
    <location>
        <begin position="232"/>
        <end position="265"/>
    </location>
</feature>
<feature type="region of interest" description="Disordered" evidence="10">
    <location>
        <begin position="780"/>
        <end position="818"/>
    </location>
</feature>
<feature type="compositionally biased region" description="Low complexity" evidence="10">
    <location>
        <begin position="237"/>
        <end position="246"/>
    </location>
</feature>
<dbReference type="Pfam" id="PF22191">
    <property type="entry name" value="IBR_1"/>
    <property type="match status" value="1"/>
</dbReference>
<accession>A0AAV9HU17</accession>
<keyword evidence="4" id="KW-0479">Metal-binding</keyword>
<dbReference type="EC" id="2.3.2.31" evidence="2"/>
<sequence>MALHDEGKRDRDRKRHHASSTPNTQSLRRSFFSSLFAPINSLGLGTPSKSRSHSYQSGQHQHNHHHHNHHHHHHHHHHRHQSHDSDHRHDHHHHHNHRHGRAKEKVETEPSPECKQPKSSRHTKPQKPQRPEPRHSSSLRNLKAKKPSASSSSPSKSQSKSQPEPTSPSRIKLTLLPLQDTHSLSWILTVRSGLQAAKLKYLIRRMYKDSQVRLPSSLGILLYNSRGERVSGDTRLSASASSSSSSGRNRNGLEAGTGSGGRKGSAPTLTVWYRTYSPDDASWDSWKFNKFVSRELAKQLADLIDDGGTVGELRRKVAEHNGVEDENRVRVYAEDGMKIGCLQGNGWVVKELGRSWLCRRLAFDVRGEGRYVVFKGTGMKRKEGYVFHPSNGTYERGINGEWGVSDLKCYMERDCFLRACRSGKSGLVEGEEFRSGIRLRLEGGEDGADGEEVDDEMGVVWGATYEFELPIGDAEVFSAEEAWLLAENESCVVCGEERRVSDYPVKITEKCRHEVMICRECLKRWLQTSTESGDWRRLRCPHEVCEEVIGYDSVRRYAAAATFERYDRWMLNDALQEVKGFERCLSASCGYGHVHDPTCEEFRCRNPKCGARHCVKHQTAHEGETCKQYEQRQKKREEENEASEKVVNEMAKECPNCKRLVHKTQGCNHITCTCRHEWCYVCFAPFVTAAATGILLCHHNPGCTEAPQPFAHLFDREGNLIDPDAQQFRNVEIPDIPVDVEAAQIRRRPIVPFIRARRHIGLQGAVIGLATIPAPGQGLFSEAPFTPQPLSGESTTGNGGGQSRRGSVVADQPPAIDP</sequence>
<keyword evidence="5" id="KW-0677">Repeat</keyword>
<evidence type="ECO:0000256" key="2">
    <source>
        <dbReference type="ARBA" id="ARBA00012251"/>
    </source>
</evidence>
<reference evidence="13" key="2">
    <citation type="submission" date="2023-06" db="EMBL/GenBank/DDBJ databases">
        <authorList>
            <consortium name="Lawrence Berkeley National Laboratory"/>
            <person name="Mondo S.J."/>
            <person name="Hensen N."/>
            <person name="Bonometti L."/>
            <person name="Westerberg I."/>
            <person name="Brannstrom I.O."/>
            <person name="Guillou S."/>
            <person name="Cros-Aarteil S."/>
            <person name="Calhoun S."/>
            <person name="Haridas S."/>
            <person name="Kuo A."/>
            <person name="Pangilinan J."/>
            <person name="Riley R."/>
            <person name="Labutti K."/>
            <person name="Andreopoulos B."/>
            <person name="Lipzen A."/>
            <person name="Chen C."/>
            <person name="Yanf M."/>
            <person name="Daum C."/>
            <person name="Ng V."/>
            <person name="Clum A."/>
            <person name="Steindorff A."/>
            <person name="Ohm R."/>
            <person name="Martin F."/>
            <person name="Silar P."/>
            <person name="Natvig D."/>
            <person name="Lalanne C."/>
            <person name="Gautier V."/>
            <person name="Ament-Velasquez S.L."/>
            <person name="Kruys A."/>
            <person name="Hutchinson M.I."/>
            <person name="Powell A.J."/>
            <person name="Barry K."/>
            <person name="Miller A.N."/>
            <person name="Grigoriev I.V."/>
            <person name="Debuchy R."/>
            <person name="Gladieux P."/>
            <person name="Thoren M.H."/>
            <person name="Johannesson H."/>
        </authorList>
    </citation>
    <scope>NUCLEOTIDE SEQUENCE</scope>
    <source>
        <strain evidence="13">PSN324</strain>
    </source>
</reference>
<feature type="compositionally biased region" description="Basic and acidic residues" evidence="10">
    <location>
        <begin position="1"/>
        <end position="10"/>
    </location>
</feature>
<organism evidence="13 14">
    <name type="scientific">Cladorrhinum samala</name>
    <dbReference type="NCBI Taxonomy" id="585594"/>
    <lineage>
        <taxon>Eukaryota</taxon>
        <taxon>Fungi</taxon>
        <taxon>Dikarya</taxon>
        <taxon>Ascomycota</taxon>
        <taxon>Pezizomycotina</taxon>
        <taxon>Sordariomycetes</taxon>
        <taxon>Sordariomycetidae</taxon>
        <taxon>Sordariales</taxon>
        <taxon>Podosporaceae</taxon>
        <taxon>Cladorrhinum</taxon>
    </lineage>
</organism>
<evidence type="ECO:0000256" key="5">
    <source>
        <dbReference type="ARBA" id="ARBA00022737"/>
    </source>
</evidence>
<keyword evidence="8" id="KW-0862">Zinc</keyword>
<evidence type="ECO:0000256" key="10">
    <source>
        <dbReference type="SAM" id="MobiDB-lite"/>
    </source>
</evidence>
<evidence type="ECO:0000256" key="1">
    <source>
        <dbReference type="ARBA" id="ARBA00001798"/>
    </source>
</evidence>
<dbReference type="InterPro" id="IPR031127">
    <property type="entry name" value="E3_UB_ligase_RBR"/>
</dbReference>
<evidence type="ECO:0000313" key="13">
    <source>
        <dbReference type="EMBL" id="KAK4464178.1"/>
    </source>
</evidence>
<dbReference type="CDD" id="cd20336">
    <property type="entry name" value="Rcat_RBR"/>
    <property type="match status" value="1"/>
</dbReference>
<evidence type="ECO:0000256" key="7">
    <source>
        <dbReference type="ARBA" id="ARBA00022786"/>
    </source>
</evidence>
<keyword evidence="3" id="KW-0808">Transferase</keyword>
<dbReference type="GO" id="GO:0016567">
    <property type="term" value="P:protein ubiquitination"/>
    <property type="evidence" value="ECO:0007669"/>
    <property type="project" value="InterPro"/>
</dbReference>
<dbReference type="InterPro" id="IPR044066">
    <property type="entry name" value="TRIAD_supradom"/>
</dbReference>
<dbReference type="SUPFAM" id="SSF57850">
    <property type="entry name" value="RING/U-box"/>
    <property type="match status" value="3"/>
</dbReference>
<keyword evidence="7" id="KW-0833">Ubl conjugation pathway</keyword>
<evidence type="ECO:0000259" key="12">
    <source>
        <dbReference type="PROSITE" id="PS51873"/>
    </source>
</evidence>
<comment type="catalytic activity">
    <reaction evidence="1">
        <text>[E2 ubiquitin-conjugating enzyme]-S-ubiquitinyl-L-cysteine + [acceptor protein]-L-lysine = [E2 ubiquitin-conjugating enzyme]-L-cysteine + [acceptor protein]-N(6)-ubiquitinyl-L-lysine.</text>
        <dbReference type="EC" id="2.3.2.31"/>
    </reaction>
</comment>
<feature type="compositionally biased region" description="Basic residues" evidence="10">
    <location>
        <begin position="89"/>
        <end position="102"/>
    </location>
</feature>
<feature type="compositionally biased region" description="Polar residues" evidence="10">
    <location>
        <begin position="47"/>
        <end position="58"/>
    </location>
</feature>
<dbReference type="PANTHER" id="PTHR11685">
    <property type="entry name" value="RBR FAMILY RING FINGER AND IBR DOMAIN-CONTAINING"/>
    <property type="match status" value="1"/>
</dbReference>
<keyword evidence="6 9" id="KW-0863">Zinc-finger</keyword>
<proteinExistence type="predicted"/>
<dbReference type="GO" id="GO:0008270">
    <property type="term" value="F:zinc ion binding"/>
    <property type="evidence" value="ECO:0007669"/>
    <property type="project" value="UniProtKB-KW"/>
</dbReference>
<dbReference type="PROSITE" id="PS50089">
    <property type="entry name" value="ZF_RING_2"/>
    <property type="match status" value="1"/>
</dbReference>
<feature type="compositionally biased region" description="Basic residues" evidence="10">
    <location>
        <begin position="61"/>
        <end position="81"/>
    </location>
</feature>
<dbReference type="GO" id="GO:0061630">
    <property type="term" value="F:ubiquitin protein ligase activity"/>
    <property type="evidence" value="ECO:0007669"/>
    <property type="project" value="UniProtKB-EC"/>
</dbReference>
<dbReference type="Proteomes" id="UP001321749">
    <property type="component" value="Unassembled WGS sequence"/>
</dbReference>
<evidence type="ECO:0000256" key="3">
    <source>
        <dbReference type="ARBA" id="ARBA00022679"/>
    </source>
</evidence>
<dbReference type="Gene3D" id="3.30.40.10">
    <property type="entry name" value="Zinc/RING finger domain, C3HC4 (zinc finger)"/>
    <property type="match status" value="1"/>
</dbReference>
<gene>
    <name evidence="13" type="ORF">QBC42DRAFT_284738</name>
</gene>
<dbReference type="InterPro" id="IPR001841">
    <property type="entry name" value="Znf_RING"/>
</dbReference>
<evidence type="ECO:0000256" key="9">
    <source>
        <dbReference type="PROSITE-ProRule" id="PRU00175"/>
    </source>
</evidence>
<evidence type="ECO:0000256" key="4">
    <source>
        <dbReference type="ARBA" id="ARBA00022723"/>
    </source>
</evidence>
<reference evidence="13" key="1">
    <citation type="journal article" date="2023" name="Mol. Phylogenet. Evol.">
        <title>Genome-scale phylogeny and comparative genomics of the fungal order Sordariales.</title>
        <authorList>
            <person name="Hensen N."/>
            <person name="Bonometti L."/>
            <person name="Westerberg I."/>
            <person name="Brannstrom I.O."/>
            <person name="Guillou S."/>
            <person name="Cros-Aarteil S."/>
            <person name="Calhoun S."/>
            <person name="Haridas S."/>
            <person name="Kuo A."/>
            <person name="Mondo S."/>
            <person name="Pangilinan J."/>
            <person name="Riley R."/>
            <person name="LaButti K."/>
            <person name="Andreopoulos B."/>
            <person name="Lipzen A."/>
            <person name="Chen C."/>
            <person name="Yan M."/>
            <person name="Daum C."/>
            <person name="Ng V."/>
            <person name="Clum A."/>
            <person name="Steindorff A."/>
            <person name="Ohm R.A."/>
            <person name="Martin F."/>
            <person name="Silar P."/>
            <person name="Natvig D.O."/>
            <person name="Lalanne C."/>
            <person name="Gautier V."/>
            <person name="Ament-Velasquez S.L."/>
            <person name="Kruys A."/>
            <person name="Hutchinson M.I."/>
            <person name="Powell A.J."/>
            <person name="Barry K."/>
            <person name="Miller A.N."/>
            <person name="Grigoriev I.V."/>
            <person name="Debuchy R."/>
            <person name="Gladieux P."/>
            <person name="Hiltunen Thoren M."/>
            <person name="Johannesson H."/>
        </authorList>
    </citation>
    <scope>NUCLEOTIDE SEQUENCE</scope>
    <source>
        <strain evidence="13">PSN324</strain>
    </source>
</reference>
<evidence type="ECO:0000256" key="8">
    <source>
        <dbReference type="ARBA" id="ARBA00022833"/>
    </source>
</evidence>
<dbReference type="EMBL" id="MU864951">
    <property type="protein sequence ID" value="KAK4464178.1"/>
    <property type="molecule type" value="Genomic_DNA"/>
</dbReference>
<evidence type="ECO:0000259" key="11">
    <source>
        <dbReference type="PROSITE" id="PS50089"/>
    </source>
</evidence>
<keyword evidence="14" id="KW-1185">Reference proteome</keyword>
<dbReference type="SMART" id="SM00647">
    <property type="entry name" value="IBR"/>
    <property type="match status" value="2"/>
</dbReference>
<dbReference type="AlphaFoldDB" id="A0AAV9HU17"/>
<dbReference type="InterPro" id="IPR013083">
    <property type="entry name" value="Znf_RING/FYVE/PHD"/>
</dbReference>
<feature type="domain" description="RING-type" evidence="12">
    <location>
        <begin position="487"/>
        <end position="703"/>
    </location>
</feature>
<dbReference type="PROSITE" id="PS51873">
    <property type="entry name" value="TRIAD"/>
    <property type="match status" value="1"/>
</dbReference>
<evidence type="ECO:0000313" key="14">
    <source>
        <dbReference type="Proteomes" id="UP001321749"/>
    </source>
</evidence>
<feature type="region of interest" description="Disordered" evidence="10">
    <location>
        <begin position="43"/>
        <end position="171"/>
    </location>
</feature>
<evidence type="ECO:0000256" key="6">
    <source>
        <dbReference type="ARBA" id="ARBA00022771"/>
    </source>
</evidence>
<feature type="region of interest" description="Disordered" evidence="10">
    <location>
        <begin position="1"/>
        <end position="26"/>
    </location>
</feature>
<dbReference type="Gene3D" id="1.20.120.1750">
    <property type="match status" value="1"/>
</dbReference>
<protein>
    <recommendedName>
        <fullName evidence="2">RBR-type E3 ubiquitin transferase</fullName>
        <ecNumber evidence="2">2.3.2.31</ecNumber>
    </recommendedName>
</protein>
<dbReference type="InterPro" id="IPR002867">
    <property type="entry name" value="IBR_dom"/>
</dbReference>
<feature type="compositionally biased region" description="Low complexity" evidence="10">
    <location>
        <begin position="147"/>
        <end position="169"/>
    </location>
</feature>
<feature type="domain" description="RING-type" evidence="11">
    <location>
        <begin position="491"/>
        <end position="541"/>
    </location>
</feature>
<comment type="caution">
    <text evidence="13">The sequence shown here is derived from an EMBL/GenBank/DDBJ whole genome shotgun (WGS) entry which is preliminary data.</text>
</comment>
<feature type="compositionally biased region" description="Basic residues" evidence="10">
    <location>
        <begin position="118"/>
        <end position="127"/>
    </location>
</feature>
<name>A0AAV9HU17_9PEZI</name>